<keyword evidence="4" id="KW-1185">Reference proteome</keyword>
<name>A0A226ESK8_FOLCA</name>
<dbReference type="AlphaFoldDB" id="A0A226ESK8"/>
<feature type="region of interest" description="Disordered" evidence="1">
    <location>
        <begin position="1"/>
        <end position="34"/>
    </location>
</feature>
<proteinExistence type="predicted"/>
<reference evidence="3 4" key="1">
    <citation type="submission" date="2015-12" db="EMBL/GenBank/DDBJ databases">
        <title>The genome of Folsomia candida.</title>
        <authorList>
            <person name="Faddeeva A."/>
            <person name="Derks M.F."/>
            <person name="Anvar Y."/>
            <person name="Smit S."/>
            <person name="Van Straalen N."/>
            <person name="Roelofs D."/>
        </authorList>
    </citation>
    <scope>NUCLEOTIDE SEQUENCE [LARGE SCALE GENOMIC DNA]</scope>
    <source>
        <strain evidence="3 4">VU population</strain>
        <tissue evidence="3">Whole body</tissue>
    </source>
</reference>
<accession>A0A226ESK8</accession>
<dbReference type="EMBL" id="LNIX01000002">
    <property type="protein sequence ID" value="OXA60157.1"/>
    <property type="molecule type" value="Genomic_DNA"/>
</dbReference>
<keyword evidence="2" id="KW-1133">Transmembrane helix</keyword>
<comment type="caution">
    <text evidence="3">The sequence shown here is derived from an EMBL/GenBank/DDBJ whole genome shotgun (WGS) entry which is preliminary data.</text>
</comment>
<feature type="transmembrane region" description="Helical" evidence="2">
    <location>
        <begin position="73"/>
        <end position="92"/>
    </location>
</feature>
<keyword evidence="2" id="KW-0472">Membrane</keyword>
<dbReference type="Proteomes" id="UP000198287">
    <property type="component" value="Unassembled WGS sequence"/>
</dbReference>
<sequence length="116" mass="13741">MKDNWQLDNYSSKMTKNSFPAPTETTSSKMDKVAGGSEHGLFPVTERAMKYPYTFTSQVRQFPYKWMFKNQWIFRYWIYGCVLSLPVFYKISRLANSPENKKKWADIRAKEAAEHH</sequence>
<dbReference type="OMA" id="QFPYKYY"/>
<evidence type="ECO:0000256" key="1">
    <source>
        <dbReference type="SAM" id="MobiDB-lite"/>
    </source>
</evidence>
<gene>
    <name evidence="3" type="ORF">Fcan01_05821</name>
</gene>
<organism evidence="3 4">
    <name type="scientific">Folsomia candida</name>
    <name type="common">Springtail</name>
    <dbReference type="NCBI Taxonomy" id="158441"/>
    <lineage>
        <taxon>Eukaryota</taxon>
        <taxon>Metazoa</taxon>
        <taxon>Ecdysozoa</taxon>
        <taxon>Arthropoda</taxon>
        <taxon>Hexapoda</taxon>
        <taxon>Collembola</taxon>
        <taxon>Entomobryomorpha</taxon>
        <taxon>Isotomoidea</taxon>
        <taxon>Isotomidae</taxon>
        <taxon>Proisotominae</taxon>
        <taxon>Folsomia</taxon>
    </lineage>
</organism>
<feature type="compositionally biased region" description="Polar residues" evidence="1">
    <location>
        <begin position="1"/>
        <end position="28"/>
    </location>
</feature>
<protein>
    <submittedName>
        <fullName evidence="3">Uncharacterized protein</fullName>
    </submittedName>
</protein>
<keyword evidence="2" id="KW-0812">Transmembrane</keyword>
<evidence type="ECO:0000313" key="3">
    <source>
        <dbReference type="EMBL" id="OXA60157.1"/>
    </source>
</evidence>
<evidence type="ECO:0000256" key="2">
    <source>
        <dbReference type="SAM" id="Phobius"/>
    </source>
</evidence>
<evidence type="ECO:0000313" key="4">
    <source>
        <dbReference type="Proteomes" id="UP000198287"/>
    </source>
</evidence>
<dbReference type="OrthoDB" id="6067390at2759"/>